<gene>
    <name evidence="1" type="ORF">F4W09_16780</name>
</gene>
<evidence type="ECO:0000313" key="1">
    <source>
        <dbReference type="EMBL" id="KAB1851163.1"/>
    </source>
</evidence>
<dbReference type="EMBL" id="VXLD01000024">
    <property type="protein sequence ID" value="KAB1851163.1"/>
    <property type="molecule type" value="Genomic_DNA"/>
</dbReference>
<dbReference type="SUPFAM" id="SSF81296">
    <property type="entry name" value="E set domains"/>
    <property type="match status" value="1"/>
</dbReference>
<dbReference type="InterPro" id="IPR014756">
    <property type="entry name" value="Ig_E-set"/>
</dbReference>
<name>A0A5N4W6C8_9GAMM</name>
<proteinExistence type="predicted"/>
<dbReference type="Proteomes" id="UP000325788">
    <property type="component" value="Unassembled WGS sequence"/>
</dbReference>
<reference evidence="1 2" key="1">
    <citation type="submission" date="2019-09" db="EMBL/GenBank/DDBJ databases">
        <title>Draft genome sequence of Acinetobacter tandoii W4-4-4 isolated from environmental water sample.</title>
        <authorList>
            <person name="Wee S.K."/>
            <person name="Yan B."/>
            <person name="Mustaffa S.B."/>
            <person name="Yap E.P.H."/>
        </authorList>
    </citation>
    <scope>NUCLEOTIDE SEQUENCE [LARGE SCALE GENOMIC DNA]</scope>
    <source>
        <strain evidence="1 2">W4-4-4</strain>
    </source>
</reference>
<organism evidence="1 2">
    <name type="scientific">Acinetobacter tandoii</name>
    <dbReference type="NCBI Taxonomy" id="202954"/>
    <lineage>
        <taxon>Bacteria</taxon>
        <taxon>Pseudomonadati</taxon>
        <taxon>Pseudomonadota</taxon>
        <taxon>Gammaproteobacteria</taxon>
        <taxon>Moraxellales</taxon>
        <taxon>Moraxellaceae</taxon>
        <taxon>Acinetobacter</taxon>
    </lineage>
</organism>
<dbReference type="PANTHER" id="PTHR40053:SF1">
    <property type="entry name" value="SPORULATION-CONTROL PROTEIN SPO0M"/>
    <property type="match status" value="1"/>
</dbReference>
<dbReference type="Pfam" id="PF07070">
    <property type="entry name" value="Spo0M"/>
    <property type="match status" value="1"/>
</dbReference>
<dbReference type="PANTHER" id="PTHR40053">
    <property type="entry name" value="SPORULATION-CONTROL PROTEIN SPO0M"/>
    <property type="match status" value="1"/>
</dbReference>
<sequence length="247" mass="27801">MLNKLMSSLGLQGIQVDTRIHNSQLQAGQVLNGEVIFTGASSKKHINGIYLKLMTTAEVESNDSEYNTHLTIAEWHISGAFELQANQTHTFPFSIQLPFETPLTDLACRSNKTRVWLHTHLDVDWGLDATDKDYLQITPTPTMHSFIQAMQQCGFHLVTADVEKGQLRGNGFYSTLGCYQELEFKPAQFFSGINEIEVSFVAEQHQTHVLLEVDRKFRGDGFKSFSIPHQHANPAVLANEIRRTLGI</sequence>
<dbReference type="RefSeq" id="WP_151505432.1">
    <property type="nucleotide sequence ID" value="NZ_VXLD01000024.1"/>
</dbReference>
<protein>
    <submittedName>
        <fullName evidence="1">Sporulation protein</fullName>
    </submittedName>
</protein>
<accession>A0A5N4W6C8</accession>
<dbReference type="AlphaFoldDB" id="A0A5N4W6C8"/>
<dbReference type="InterPro" id="IPR009776">
    <property type="entry name" value="Spore_0_M"/>
</dbReference>
<dbReference type="Gene3D" id="2.60.40.640">
    <property type="match status" value="1"/>
</dbReference>
<comment type="caution">
    <text evidence="1">The sequence shown here is derived from an EMBL/GenBank/DDBJ whole genome shotgun (WGS) entry which is preliminary data.</text>
</comment>
<dbReference type="InterPro" id="IPR014752">
    <property type="entry name" value="Arrestin-like_C"/>
</dbReference>
<evidence type="ECO:0000313" key="2">
    <source>
        <dbReference type="Proteomes" id="UP000325788"/>
    </source>
</evidence>